<accession>A0ABR3RA42</accession>
<evidence type="ECO:0000259" key="5">
    <source>
        <dbReference type="PROSITE" id="PS50181"/>
    </source>
</evidence>
<evidence type="ECO:0000256" key="4">
    <source>
        <dbReference type="SAM" id="MobiDB-lite"/>
    </source>
</evidence>
<name>A0ABR3RA42_9PLEO</name>
<evidence type="ECO:0000256" key="2">
    <source>
        <dbReference type="ARBA" id="ARBA00022803"/>
    </source>
</evidence>
<dbReference type="InterPro" id="IPR032675">
    <property type="entry name" value="LRR_dom_sf"/>
</dbReference>
<comment type="caution">
    <text evidence="6">The sequence shown here is derived from an EMBL/GenBank/DDBJ whole genome shotgun (WGS) entry which is preliminary data.</text>
</comment>
<feature type="compositionally biased region" description="Low complexity" evidence="4">
    <location>
        <begin position="14"/>
        <end position="25"/>
    </location>
</feature>
<keyword evidence="2 3" id="KW-0802">TPR repeat</keyword>
<organism evidence="6 7">
    <name type="scientific">Nothophoma quercina</name>
    <dbReference type="NCBI Taxonomy" id="749835"/>
    <lineage>
        <taxon>Eukaryota</taxon>
        <taxon>Fungi</taxon>
        <taxon>Dikarya</taxon>
        <taxon>Ascomycota</taxon>
        <taxon>Pezizomycotina</taxon>
        <taxon>Dothideomycetes</taxon>
        <taxon>Pleosporomycetidae</taxon>
        <taxon>Pleosporales</taxon>
        <taxon>Pleosporineae</taxon>
        <taxon>Didymellaceae</taxon>
        <taxon>Nothophoma</taxon>
    </lineage>
</organism>
<dbReference type="InterPro" id="IPR036047">
    <property type="entry name" value="F-box-like_dom_sf"/>
</dbReference>
<feature type="region of interest" description="Disordered" evidence="4">
    <location>
        <begin position="1"/>
        <end position="31"/>
    </location>
</feature>
<gene>
    <name evidence="6" type="ORF">SLS59_005463</name>
</gene>
<dbReference type="InterPro" id="IPR001810">
    <property type="entry name" value="F-box_dom"/>
</dbReference>
<keyword evidence="7" id="KW-1185">Reference proteome</keyword>
<reference evidence="6 7" key="1">
    <citation type="submission" date="2024-02" db="EMBL/GenBank/DDBJ databases">
        <title>De novo assembly and annotation of 12 fungi associated with fruit tree decline syndrome in Ontario, Canada.</title>
        <authorList>
            <person name="Sulman M."/>
            <person name="Ellouze W."/>
            <person name="Ilyukhin E."/>
        </authorList>
    </citation>
    <scope>NUCLEOTIDE SEQUENCE [LARGE SCALE GENOMIC DNA]</scope>
    <source>
        <strain evidence="6 7">M97-236</strain>
    </source>
</reference>
<keyword evidence="1" id="KW-0677">Repeat</keyword>
<dbReference type="InterPro" id="IPR019734">
    <property type="entry name" value="TPR_rpt"/>
</dbReference>
<dbReference type="InterPro" id="IPR011990">
    <property type="entry name" value="TPR-like_helical_dom_sf"/>
</dbReference>
<dbReference type="PROSITE" id="PS50293">
    <property type="entry name" value="TPR_REGION"/>
    <property type="match status" value="1"/>
</dbReference>
<evidence type="ECO:0000256" key="1">
    <source>
        <dbReference type="ARBA" id="ARBA00022737"/>
    </source>
</evidence>
<sequence>MRTRERVPTGASHLRLPPRFSLPSLPTMPHRMSPEEYQELGRRYYKLKQFDKALQTFNNAIDVLPTLSLHDHRAACYDKLKDYKAAVQDGRSMINLDKQDVRGYLRTASILEKMEEPEKALGIYKYGMKKVPVDDKNFKTLQQLHDKLTRKLSPAKAADPFTILPVEICEMILEYTAFHNILNCMRVSRGWRDYLQKLPRLWLHLNMTTARKPVPSSFVDKAIRRSQYRLERLTLHRFQHIDVLQRVAKACKSLEQLSILSLPPKTAESLIGVVQSSHNLKSIVIHSDITTNTSTQILRYGSKLTHVDYRALQTYRYQADWTGPLPHLEYLRMTTPMRPTMQQLDLNKLLTMTPSLSSLILTDMIADSRLPLQTLPLKTLILKRITLNTFSILPSTLEALTVEVSTNTITENYGPEIMASQLPRLTHLTLIGFSGFSTDFFPDLLDYHIPDAHANQPDQPKPMIGTPLQHLHLSGTLDPGARGLFGNEGVLTTSPRILTPSLASLTLHDLPVNDDEIEALLTHQTGLASIDVSGSRVTGASIKMLTDGLSTLKSVRVDNCASIVGRDAIHYAEKRGVSVKCKMGDSFLGKGRRVRDG</sequence>
<dbReference type="PROSITE" id="PS50005">
    <property type="entry name" value="TPR"/>
    <property type="match status" value="1"/>
</dbReference>
<dbReference type="PROSITE" id="PS50181">
    <property type="entry name" value="FBOX"/>
    <property type="match status" value="1"/>
</dbReference>
<dbReference type="Gene3D" id="1.20.1280.50">
    <property type="match status" value="1"/>
</dbReference>
<feature type="domain" description="F-box" evidence="5">
    <location>
        <begin position="158"/>
        <end position="205"/>
    </location>
</feature>
<dbReference type="SUPFAM" id="SSF81383">
    <property type="entry name" value="F-box domain"/>
    <property type="match status" value="1"/>
</dbReference>
<feature type="repeat" description="TPR" evidence="3">
    <location>
        <begin position="34"/>
        <end position="67"/>
    </location>
</feature>
<dbReference type="Proteomes" id="UP001521222">
    <property type="component" value="Unassembled WGS sequence"/>
</dbReference>
<protein>
    <recommendedName>
        <fullName evidence="5">F-box domain-containing protein</fullName>
    </recommendedName>
</protein>
<dbReference type="SMART" id="SM00028">
    <property type="entry name" value="TPR"/>
    <property type="match status" value="3"/>
</dbReference>
<evidence type="ECO:0000256" key="3">
    <source>
        <dbReference type="PROSITE-ProRule" id="PRU00339"/>
    </source>
</evidence>
<dbReference type="PANTHER" id="PTHR22904:SF523">
    <property type="entry name" value="STRESS-INDUCED-PHOSPHOPROTEIN 1"/>
    <property type="match status" value="1"/>
</dbReference>
<dbReference type="SUPFAM" id="SSF52047">
    <property type="entry name" value="RNI-like"/>
    <property type="match status" value="1"/>
</dbReference>
<dbReference type="CDD" id="cd09917">
    <property type="entry name" value="F-box_SF"/>
    <property type="match status" value="1"/>
</dbReference>
<dbReference type="EMBL" id="JAKIXB020000016">
    <property type="protein sequence ID" value="KAL1601309.1"/>
    <property type="molecule type" value="Genomic_DNA"/>
</dbReference>
<dbReference type="SUPFAM" id="SSF48452">
    <property type="entry name" value="TPR-like"/>
    <property type="match status" value="1"/>
</dbReference>
<dbReference type="Gene3D" id="1.25.40.10">
    <property type="entry name" value="Tetratricopeptide repeat domain"/>
    <property type="match status" value="1"/>
</dbReference>
<dbReference type="PANTHER" id="PTHR22904">
    <property type="entry name" value="TPR REPEAT CONTAINING PROTEIN"/>
    <property type="match status" value="1"/>
</dbReference>
<evidence type="ECO:0000313" key="6">
    <source>
        <dbReference type="EMBL" id="KAL1601309.1"/>
    </source>
</evidence>
<evidence type="ECO:0000313" key="7">
    <source>
        <dbReference type="Proteomes" id="UP001521222"/>
    </source>
</evidence>
<dbReference type="SMART" id="SM00256">
    <property type="entry name" value="FBOX"/>
    <property type="match status" value="1"/>
</dbReference>
<dbReference type="Gene3D" id="3.80.10.10">
    <property type="entry name" value="Ribonuclease Inhibitor"/>
    <property type="match status" value="1"/>
</dbReference>
<dbReference type="Pfam" id="PF12937">
    <property type="entry name" value="F-box-like"/>
    <property type="match status" value="1"/>
</dbReference>
<proteinExistence type="predicted"/>